<comment type="caution">
    <text evidence="5">The sequence shown here is derived from an EMBL/GenBank/DDBJ whole genome shotgun (WGS) entry which is preliminary data.</text>
</comment>
<dbReference type="Gene3D" id="1.10.10.10">
    <property type="entry name" value="Winged helix-like DNA-binding domain superfamily/Winged helix DNA-binding domain"/>
    <property type="match status" value="1"/>
</dbReference>
<keyword evidence="6" id="KW-1185">Reference proteome</keyword>
<keyword evidence="2" id="KW-0805">Transcription regulation</keyword>
<evidence type="ECO:0000259" key="4">
    <source>
        <dbReference type="PROSITE" id="PS50931"/>
    </source>
</evidence>
<dbReference type="STRING" id="742823.HMPREF9465_01878"/>
<feature type="domain" description="HTH lysR-type" evidence="4">
    <location>
        <begin position="61"/>
        <end position="110"/>
    </location>
</feature>
<name>K1KFD8_9BURK</name>
<sequence length="217" mass="24835">MVKVNPLSLNRGASKIWLCRKLLATIDRIINAQETRHWCRPALENSIMTTDPFFSNATTFFLVVFRHRSFSKAAHELGVTQSAVSQTIAQLEVQIGLDLFDRTTRPLTPTKEAGVLYTELSKRQTDIKDVLHNLQSSNFLRPFIRIGCVESLLRTIGPRFFKTLLDQNCRITVHCGTSDILYQKLLLDELDVIIATGQFRSSDRLDPKSRLMRPRFN</sequence>
<dbReference type="HOGENOM" id="CLU_1271742_0_0_4"/>
<dbReference type="PROSITE" id="PS50931">
    <property type="entry name" value="HTH_LYSR"/>
    <property type="match status" value="1"/>
</dbReference>
<evidence type="ECO:0000256" key="1">
    <source>
        <dbReference type="ARBA" id="ARBA00009437"/>
    </source>
</evidence>
<dbReference type="InterPro" id="IPR036388">
    <property type="entry name" value="WH-like_DNA-bd_sf"/>
</dbReference>
<accession>K1KFD8</accession>
<dbReference type="eggNOG" id="COG0583">
    <property type="taxonomic scope" value="Bacteria"/>
</dbReference>
<dbReference type="RefSeq" id="WP_005436402.1">
    <property type="nucleotide sequence ID" value="NZ_JH815519.1"/>
</dbReference>
<evidence type="ECO:0000256" key="3">
    <source>
        <dbReference type="ARBA" id="ARBA00023163"/>
    </source>
</evidence>
<organism evidence="5 6">
    <name type="scientific">Sutterella wadsworthensis 2_1_59BFAA</name>
    <dbReference type="NCBI Taxonomy" id="742823"/>
    <lineage>
        <taxon>Bacteria</taxon>
        <taxon>Pseudomonadati</taxon>
        <taxon>Pseudomonadota</taxon>
        <taxon>Betaproteobacteria</taxon>
        <taxon>Burkholderiales</taxon>
        <taxon>Sutterellaceae</taxon>
        <taxon>Sutterella</taxon>
    </lineage>
</organism>
<dbReference type="EMBL" id="ADMG01000041">
    <property type="protein sequence ID" value="EKB30464.1"/>
    <property type="molecule type" value="Genomic_DNA"/>
</dbReference>
<dbReference type="PRINTS" id="PR00039">
    <property type="entry name" value="HTHLYSR"/>
</dbReference>
<dbReference type="PANTHER" id="PTHR30126">
    <property type="entry name" value="HTH-TYPE TRANSCRIPTIONAL REGULATOR"/>
    <property type="match status" value="1"/>
</dbReference>
<proteinExistence type="inferred from homology"/>
<dbReference type="InterPro" id="IPR036390">
    <property type="entry name" value="WH_DNA-bd_sf"/>
</dbReference>
<dbReference type="GO" id="GO:0003700">
    <property type="term" value="F:DNA-binding transcription factor activity"/>
    <property type="evidence" value="ECO:0007669"/>
    <property type="project" value="InterPro"/>
</dbReference>
<evidence type="ECO:0000256" key="2">
    <source>
        <dbReference type="ARBA" id="ARBA00023015"/>
    </source>
</evidence>
<evidence type="ECO:0000313" key="6">
    <source>
        <dbReference type="Proteomes" id="UP000005835"/>
    </source>
</evidence>
<dbReference type="GO" id="GO:0000976">
    <property type="term" value="F:transcription cis-regulatory region binding"/>
    <property type="evidence" value="ECO:0007669"/>
    <property type="project" value="TreeGrafter"/>
</dbReference>
<reference evidence="5 6" key="1">
    <citation type="submission" date="2012-05" db="EMBL/GenBank/DDBJ databases">
        <title>The Genome Sequence of Sutterella wadsworthensis 2_1_59BFAA.</title>
        <authorList>
            <consortium name="The Broad Institute Genome Sequencing Platform"/>
            <person name="Earl A."/>
            <person name="Ward D."/>
            <person name="Feldgarden M."/>
            <person name="Gevers D."/>
            <person name="Daigneault M."/>
            <person name="Strauss J."/>
            <person name="Allen-Vercoe E."/>
            <person name="Walker B."/>
            <person name="Young S.K."/>
            <person name="Zeng Q."/>
            <person name="Gargeya S."/>
            <person name="Fitzgerald M."/>
            <person name="Haas B."/>
            <person name="Abouelleil A."/>
            <person name="Alvarado L."/>
            <person name="Arachchi H.M."/>
            <person name="Berlin A.M."/>
            <person name="Chapman S.B."/>
            <person name="Goldberg J."/>
            <person name="Griggs A."/>
            <person name="Gujja S."/>
            <person name="Hansen M."/>
            <person name="Howarth C."/>
            <person name="Imamovic A."/>
            <person name="Larimer J."/>
            <person name="McCowen C."/>
            <person name="Montmayeur A."/>
            <person name="Murphy C."/>
            <person name="Neiman D."/>
            <person name="Pearson M."/>
            <person name="Priest M."/>
            <person name="Roberts A."/>
            <person name="Saif S."/>
            <person name="Shea T."/>
            <person name="Sisk P."/>
            <person name="Sykes S."/>
            <person name="Wortman J."/>
            <person name="Nusbaum C."/>
            <person name="Birren B."/>
        </authorList>
    </citation>
    <scope>NUCLEOTIDE SEQUENCE [LARGE SCALE GENOMIC DNA]</scope>
    <source>
        <strain evidence="5 6">2_1_59BFAA</strain>
    </source>
</reference>
<keyword evidence="3" id="KW-0804">Transcription</keyword>
<dbReference type="Proteomes" id="UP000005835">
    <property type="component" value="Unassembled WGS sequence"/>
</dbReference>
<evidence type="ECO:0000313" key="5">
    <source>
        <dbReference type="EMBL" id="EKB30464.1"/>
    </source>
</evidence>
<dbReference type="SUPFAM" id="SSF46785">
    <property type="entry name" value="Winged helix' DNA-binding domain"/>
    <property type="match status" value="1"/>
</dbReference>
<dbReference type="InterPro" id="IPR000847">
    <property type="entry name" value="LysR_HTH_N"/>
</dbReference>
<comment type="similarity">
    <text evidence="1">Belongs to the LysR transcriptional regulatory family.</text>
</comment>
<dbReference type="OrthoDB" id="8437302at2"/>
<dbReference type="PANTHER" id="PTHR30126:SF98">
    <property type="entry name" value="HTH-TYPE TRANSCRIPTIONAL ACTIVATOR BAUR"/>
    <property type="match status" value="1"/>
</dbReference>
<dbReference type="Pfam" id="PF00126">
    <property type="entry name" value="HTH_1"/>
    <property type="match status" value="1"/>
</dbReference>
<gene>
    <name evidence="5" type="ORF">HMPREF9465_01878</name>
</gene>
<protein>
    <recommendedName>
        <fullName evidence="4">HTH lysR-type domain-containing protein</fullName>
    </recommendedName>
</protein>
<dbReference type="AlphaFoldDB" id="K1KFD8"/>